<dbReference type="Proteomes" id="UP001558713">
    <property type="component" value="Unassembled WGS sequence"/>
</dbReference>
<keyword evidence="2" id="KW-1185">Reference proteome</keyword>
<dbReference type="PANTHER" id="PTHR38926:SF58">
    <property type="entry name" value="F-BOX DOMAIN-CONTAINING PROTEIN"/>
    <property type="match status" value="1"/>
</dbReference>
<proteinExistence type="predicted"/>
<accession>A0ABD1B7A7</accession>
<sequence length="330" mass="38866">MEKVESSKGVSNWETLHRYILVIIFNKLNVMDITMGASRVCTSWFLASHDKTLWNTVDLAKIQQKGRPILFYKHQVDNEVEEEFPLTKTTTWYLYDTHGVEEGMSLLKLLIKITNLNGTVTKNLFFNFHSYIKEKELKFAAERLKNIEKLALPIWFDSTEESCRFSFSQWKNLKTLIIVHDSYLTKTIFEFRIVGENCRNLTNLKYLGTFQVYYSKEIVCYLQSIKRLSLRCSSVSIEAVLWLMKRLENLTILNLSHCKELYMSSGMDMNPRTIHDYNDYLVQAATQKLEKLIICPQYNCKVCKDGPNGFEPHLSFQKHWRNDEIKELEF</sequence>
<dbReference type="Gene3D" id="1.20.1280.50">
    <property type="match status" value="1"/>
</dbReference>
<dbReference type="Gene3D" id="3.80.10.10">
    <property type="entry name" value="Ribonuclease Inhibitor"/>
    <property type="match status" value="1"/>
</dbReference>
<reference evidence="1 2" key="1">
    <citation type="submission" date="2024-04" db="EMBL/GenBank/DDBJ databases">
        <title>Genome assembly C_amara_ONT_v2.</title>
        <authorList>
            <person name="Yant L."/>
            <person name="Moore C."/>
            <person name="Slenker M."/>
        </authorList>
    </citation>
    <scope>NUCLEOTIDE SEQUENCE [LARGE SCALE GENOMIC DNA]</scope>
    <source>
        <tissue evidence="1">Leaf</tissue>
    </source>
</reference>
<gene>
    <name evidence="1" type="ORF">V5N11_004369</name>
</gene>
<dbReference type="EMBL" id="JBANAX010000299">
    <property type="protein sequence ID" value="KAL1214812.1"/>
    <property type="molecule type" value="Genomic_DNA"/>
</dbReference>
<evidence type="ECO:0000313" key="2">
    <source>
        <dbReference type="Proteomes" id="UP001558713"/>
    </source>
</evidence>
<evidence type="ECO:0000313" key="1">
    <source>
        <dbReference type="EMBL" id="KAL1214812.1"/>
    </source>
</evidence>
<dbReference type="PANTHER" id="PTHR38926">
    <property type="entry name" value="F-BOX DOMAIN CONTAINING PROTEIN, EXPRESSED"/>
    <property type="match status" value="1"/>
</dbReference>
<dbReference type="InterPro" id="IPR036047">
    <property type="entry name" value="F-box-like_dom_sf"/>
</dbReference>
<dbReference type="InterPro" id="IPR032675">
    <property type="entry name" value="LRR_dom_sf"/>
</dbReference>
<dbReference type="SUPFAM" id="SSF52047">
    <property type="entry name" value="RNI-like"/>
    <property type="match status" value="1"/>
</dbReference>
<dbReference type="AlphaFoldDB" id="A0ABD1B7A7"/>
<dbReference type="SUPFAM" id="SSF81383">
    <property type="entry name" value="F-box domain"/>
    <property type="match status" value="1"/>
</dbReference>
<name>A0ABD1B7A7_CARAN</name>
<organism evidence="1 2">
    <name type="scientific">Cardamine amara subsp. amara</name>
    <dbReference type="NCBI Taxonomy" id="228776"/>
    <lineage>
        <taxon>Eukaryota</taxon>
        <taxon>Viridiplantae</taxon>
        <taxon>Streptophyta</taxon>
        <taxon>Embryophyta</taxon>
        <taxon>Tracheophyta</taxon>
        <taxon>Spermatophyta</taxon>
        <taxon>Magnoliopsida</taxon>
        <taxon>eudicotyledons</taxon>
        <taxon>Gunneridae</taxon>
        <taxon>Pentapetalae</taxon>
        <taxon>rosids</taxon>
        <taxon>malvids</taxon>
        <taxon>Brassicales</taxon>
        <taxon>Brassicaceae</taxon>
        <taxon>Cardamineae</taxon>
        <taxon>Cardamine</taxon>
    </lineage>
</organism>
<protein>
    <submittedName>
        <fullName evidence="1">F-box protein</fullName>
    </submittedName>
</protein>
<comment type="caution">
    <text evidence="1">The sequence shown here is derived from an EMBL/GenBank/DDBJ whole genome shotgun (WGS) entry which is preliminary data.</text>
</comment>